<protein>
    <submittedName>
        <fullName evidence="12">Putative chromatin assembly complex 1 subunit B/CAC2</fullName>
    </submittedName>
</protein>
<dbReference type="AlphaFoldDB" id="A0A1Y1HW32"/>
<dbReference type="GO" id="GO:0006281">
    <property type="term" value="P:DNA repair"/>
    <property type="evidence" value="ECO:0007669"/>
    <property type="project" value="UniProtKB-KW"/>
</dbReference>
<dbReference type="SUPFAM" id="SSF50978">
    <property type="entry name" value="WD40 repeat-like"/>
    <property type="match status" value="1"/>
</dbReference>
<keyword evidence="8" id="KW-0539">Nucleus</keyword>
<evidence type="ECO:0000256" key="3">
    <source>
        <dbReference type="ARBA" id="ARBA00022574"/>
    </source>
</evidence>
<comment type="subcellular location">
    <subcellularLocation>
        <location evidence="1">Nucleus</location>
    </subcellularLocation>
</comment>
<reference evidence="12 13" key="1">
    <citation type="journal article" date="2014" name="Nat. Commun.">
        <title>Klebsormidium flaccidum genome reveals primary factors for plant terrestrial adaptation.</title>
        <authorList>
            <person name="Hori K."/>
            <person name="Maruyama F."/>
            <person name="Fujisawa T."/>
            <person name="Togashi T."/>
            <person name="Yamamoto N."/>
            <person name="Seo M."/>
            <person name="Sato S."/>
            <person name="Yamada T."/>
            <person name="Mori H."/>
            <person name="Tajima N."/>
            <person name="Moriyama T."/>
            <person name="Ikeuchi M."/>
            <person name="Watanabe M."/>
            <person name="Wada H."/>
            <person name="Kobayashi K."/>
            <person name="Saito M."/>
            <person name="Masuda T."/>
            <person name="Sasaki-Sekimoto Y."/>
            <person name="Mashiguchi K."/>
            <person name="Awai K."/>
            <person name="Shimojima M."/>
            <person name="Masuda S."/>
            <person name="Iwai M."/>
            <person name="Nobusawa T."/>
            <person name="Narise T."/>
            <person name="Kondo S."/>
            <person name="Saito H."/>
            <person name="Sato R."/>
            <person name="Murakawa M."/>
            <person name="Ihara Y."/>
            <person name="Oshima-Yamada Y."/>
            <person name="Ohtaka K."/>
            <person name="Satoh M."/>
            <person name="Sonobe K."/>
            <person name="Ishii M."/>
            <person name="Ohtani R."/>
            <person name="Kanamori-Sato M."/>
            <person name="Honoki R."/>
            <person name="Miyazaki D."/>
            <person name="Mochizuki H."/>
            <person name="Umetsu J."/>
            <person name="Higashi K."/>
            <person name="Shibata D."/>
            <person name="Kamiya Y."/>
            <person name="Sato N."/>
            <person name="Nakamura Y."/>
            <person name="Tabata S."/>
            <person name="Ida S."/>
            <person name="Kurokawa K."/>
            <person name="Ohta H."/>
        </authorList>
    </citation>
    <scope>NUCLEOTIDE SEQUENCE [LARGE SCALE GENOMIC DNA]</scope>
    <source>
        <strain evidence="12 13">NIES-2285</strain>
    </source>
</reference>
<feature type="region of interest" description="Disordered" evidence="10">
    <location>
        <begin position="418"/>
        <end position="487"/>
    </location>
</feature>
<feature type="repeat" description="WD" evidence="9">
    <location>
        <begin position="106"/>
        <end position="147"/>
    </location>
</feature>
<feature type="compositionally biased region" description="Basic and acidic residues" evidence="10">
    <location>
        <begin position="418"/>
        <end position="432"/>
    </location>
</feature>
<feature type="repeat" description="WD" evidence="9">
    <location>
        <begin position="148"/>
        <end position="179"/>
    </location>
</feature>
<proteinExistence type="inferred from homology"/>
<dbReference type="PROSITE" id="PS00678">
    <property type="entry name" value="WD_REPEATS_1"/>
    <property type="match status" value="1"/>
</dbReference>
<keyword evidence="7" id="KW-0234">DNA repair</keyword>
<feature type="repeat" description="WD" evidence="9">
    <location>
        <begin position="57"/>
        <end position="90"/>
    </location>
</feature>
<evidence type="ECO:0000256" key="10">
    <source>
        <dbReference type="SAM" id="MobiDB-lite"/>
    </source>
</evidence>
<evidence type="ECO:0000256" key="2">
    <source>
        <dbReference type="ARBA" id="ARBA00007306"/>
    </source>
</evidence>
<dbReference type="InterPro" id="IPR045145">
    <property type="entry name" value="PTHR15271"/>
</dbReference>
<dbReference type="GO" id="GO:0005634">
    <property type="term" value="C:nucleus"/>
    <property type="evidence" value="ECO:0000318"/>
    <property type="project" value="GO_Central"/>
</dbReference>
<dbReference type="SMART" id="SM00320">
    <property type="entry name" value="WD40"/>
    <property type="match status" value="5"/>
</dbReference>
<dbReference type="PANTHER" id="PTHR15271">
    <property type="entry name" value="CHROMATIN ASSEMBLY FACTOR 1 SUBUNIT B"/>
    <property type="match status" value="1"/>
</dbReference>
<dbReference type="GO" id="GO:0006334">
    <property type="term" value="P:nucleosome assembly"/>
    <property type="evidence" value="ECO:0000318"/>
    <property type="project" value="GO_Central"/>
</dbReference>
<dbReference type="InterPro" id="IPR055410">
    <property type="entry name" value="Beta-prop_CAF1B_HIR1"/>
</dbReference>
<organism evidence="12 13">
    <name type="scientific">Klebsormidium nitens</name>
    <name type="common">Green alga</name>
    <name type="synonym">Ulothrix nitens</name>
    <dbReference type="NCBI Taxonomy" id="105231"/>
    <lineage>
        <taxon>Eukaryota</taxon>
        <taxon>Viridiplantae</taxon>
        <taxon>Streptophyta</taxon>
        <taxon>Klebsormidiophyceae</taxon>
        <taxon>Klebsormidiales</taxon>
        <taxon>Klebsormidiaceae</taxon>
        <taxon>Klebsormidium</taxon>
    </lineage>
</organism>
<dbReference type="OrthoDB" id="71227at2759"/>
<dbReference type="PROSITE" id="PS50082">
    <property type="entry name" value="WD_REPEATS_2"/>
    <property type="match status" value="4"/>
</dbReference>
<dbReference type="Pfam" id="PF24105">
    <property type="entry name" value="Beta-prop_CAF1B_HIR1"/>
    <property type="match status" value="2"/>
</dbReference>
<feature type="region of interest" description="Disordered" evidence="10">
    <location>
        <begin position="620"/>
        <end position="748"/>
    </location>
</feature>
<evidence type="ECO:0000256" key="9">
    <source>
        <dbReference type="PROSITE-ProRule" id="PRU00221"/>
    </source>
</evidence>
<keyword evidence="13" id="KW-1185">Reference proteome</keyword>
<evidence type="ECO:0000313" key="12">
    <source>
        <dbReference type="EMBL" id="GAQ82373.1"/>
    </source>
</evidence>
<dbReference type="EMBL" id="DF237058">
    <property type="protein sequence ID" value="GAQ82373.1"/>
    <property type="molecule type" value="Genomic_DNA"/>
</dbReference>
<evidence type="ECO:0000256" key="7">
    <source>
        <dbReference type="ARBA" id="ARBA00023204"/>
    </source>
</evidence>
<dbReference type="GO" id="GO:0006335">
    <property type="term" value="P:DNA replication-dependent chromatin assembly"/>
    <property type="evidence" value="ECO:0007669"/>
    <property type="project" value="InterPro"/>
</dbReference>
<evidence type="ECO:0000256" key="4">
    <source>
        <dbReference type="ARBA" id="ARBA00022737"/>
    </source>
</evidence>
<feature type="compositionally biased region" description="Basic and acidic residues" evidence="10">
    <location>
        <begin position="462"/>
        <end position="474"/>
    </location>
</feature>
<dbReference type="Proteomes" id="UP000054558">
    <property type="component" value="Unassembled WGS sequence"/>
</dbReference>
<name>A0A1Y1HW32_KLENI</name>
<dbReference type="PANTHER" id="PTHR15271:SF4">
    <property type="entry name" value="CHROMATIN ASSEMBLY FACTOR 1 SUBUNIT B"/>
    <property type="match status" value="1"/>
</dbReference>
<evidence type="ECO:0000259" key="11">
    <source>
        <dbReference type="Pfam" id="PF24105"/>
    </source>
</evidence>
<comment type="similarity">
    <text evidence="2">Belongs to the WD repeat HIR1 family.</text>
</comment>
<sequence length="777" mass="81923">MKAKTLQILWHGKDPVLSLDFHPSGLLATGGADKDIRLWQLERDSDGAPVASFQTSLSHHNLPVNIVRFSPTGDHLASGGDGGELMLWKLVVTATGSSIWKVVAVLKNHSKDVADLCWSLDGASLVTASVDNSCIIWDVAKGSARQFLEGHQHFVQGVAWDPLGHFIVSQSADRSCRVYAPQPQGKGKQSRRGEGFVLQHTLAKRETAPGAAVAVEPAGEGEAGPSKPGPTKHHMFQDENMPSFFRRLAWSPDGSFLVTPAGLYKHTAESRAVNTSYVFSRKDWSSPVMHLPGAGKSVVAVRFCPRLFKRLQNFPAVDGAPDLSTTLKLPYRLIYVVATLDSIFLYDTQRSTPIALLAGLHYAAISDVAWSADAQYLSIASQDGYCTVVAFDEGELGEVVPLEELPAHVAEHLPEACRSRAADSAAKEREEAAAGPRTGSEERTPSPEQQPRVATAAGHVESSAKRPAEERPEGADAPPQKQARRITPVASAPAENVLDAAAADGPALGVKTLERDSRAGEKAPRRITPVASAPVVESALLGGVTLAEGAFGSNGHTMTAKSSAKPAANVPPPKRVVPLSVVELAGPNPAASLNPVVSPQAVPLPPKRIAPVAVPPLDVAGGQEAKKRRITPVTVPAGEESKSPLDAVKQTPTVTKPRIPEPASQTTEVPKPVRRITPSPSPPVEDASLTTPVKGRSADVSNGSLDVRERQASPAAKASPVASGASPDASGVRSAKPIRRISPSPCKPVAGLEELARSASVEIARALSVEPTDSNEK</sequence>
<dbReference type="OMA" id="CIVSNLH"/>
<feature type="domain" description="CAF1B/HIR1 beta-propeller" evidence="11">
    <location>
        <begin position="231"/>
        <end position="396"/>
    </location>
</feature>
<feature type="domain" description="CAF1B/HIR1 beta-propeller" evidence="11">
    <location>
        <begin position="1"/>
        <end position="183"/>
    </location>
</feature>
<keyword evidence="4" id="KW-0677">Repeat</keyword>
<dbReference type="PROSITE" id="PS50294">
    <property type="entry name" value="WD_REPEATS_REGION"/>
    <property type="match status" value="2"/>
</dbReference>
<dbReference type="InterPro" id="IPR019775">
    <property type="entry name" value="WD40_repeat_CS"/>
</dbReference>
<dbReference type="GO" id="GO:0033186">
    <property type="term" value="C:CAF-1 complex"/>
    <property type="evidence" value="ECO:0000318"/>
    <property type="project" value="GO_Central"/>
</dbReference>
<evidence type="ECO:0000256" key="1">
    <source>
        <dbReference type="ARBA" id="ARBA00004123"/>
    </source>
</evidence>
<dbReference type="Gene3D" id="2.130.10.10">
    <property type="entry name" value="YVTN repeat-like/Quinoprotein amine dehydrogenase"/>
    <property type="match status" value="3"/>
</dbReference>
<dbReference type="InterPro" id="IPR015943">
    <property type="entry name" value="WD40/YVTN_repeat-like_dom_sf"/>
</dbReference>
<dbReference type="STRING" id="105231.A0A1Y1HW32"/>
<keyword evidence="5" id="KW-0227">DNA damage</keyword>
<keyword evidence="6" id="KW-0156">Chromatin regulator</keyword>
<dbReference type="InterPro" id="IPR001680">
    <property type="entry name" value="WD40_rpt"/>
</dbReference>
<keyword evidence="3 9" id="KW-0853">WD repeat</keyword>
<evidence type="ECO:0000256" key="6">
    <source>
        <dbReference type="ARBA" id="ARBA00022853"/>
    </source>
</evidence>
<dbReference type="InterPro" id="IPR036322">
    <property type="entry name" value="WD40_repeat_dom_sf"/>
</dbReference>
<evidence type="ECO:0000256" key="5">
    <source>
        <dbReference type="ARBA" id="ARBA00022763"/>
    </source>
</evidence>
<evidence type="ECO:0000313" key="13">
    <source>
        <dbReference type="Proteomes" id="UP000054558"/>
    </source>
</evidence>
<gene>
    <name evidence="12" type="ORF">KFL_001090210</name>
</gene>
<evidence type="ECO:0000256" key="8">
    <source>
        <dbReference type="ARBA" id="ARBA00023242"/>
    </source>
</evidence>
<feature type="compositionally biased region" description="Low complexity" evidence="10">
    <location>
        <begin position="712"/>
        <end position="727"/>
    </location>
</feature>
<feature type="repeat" description="WD" evidence="9">
    <location>
        <begin position="9"/>
        <end position="42"/>
    </location>
</feature>
<accession>A0A1Y1HW32</accession>